<organism evidence="1 2">
    <name type="scientific">Anthostomella pinea</name>
    <dbReference type="NCBI Taxonomy" id="933095"/>
    <lineage>
        <taxon>Eukaryota</taxon>
        <taxon>Fungi</taxon>
        <taxon>Dikarya</taxon>
        <taxon>Ascomycota</taxon>
        <taxon>Pezizomycotina</taxon>
        <taxon>Sordariomycetes</taxon>
        <taxon>Xylariomycetidae</taxon>
        <taxon>Xylariales</taxon>
        <taxon>Xylariaceae</taxon>
        <taxon>Anthostomella</taxon>
    </lineage>
</organism>
<evidence type="ECO:0000313" key="2">
    <source>
        <dbReference type="Proteomes" id="UP001295740"/>
    </source>
</evidence>
<reference evidence="1" key="1">
    <citation type="submission" date="2023-10" db="EMBL/GenBank/DDBJ databases">
        <authorList>
            <person name="Hackl T."/>
        </authorList>
    </citation>
    <scope>NUCLEOTIDE SEQUENCE</scope>
</reference>
<dbReference type="Proteomes" id="UP001295740">
    <property type="component" value="Unassembled WGS sequence"/>
</dbReference>
<name>A0AAI8YG53_9PEZI</name>
<dbReference type="AlphaFoldDB" id="A0AAI8YG53"/>
<gene>
    <name evidence="1" type="ORF">KHLLAP_LOCUS4082</name>
</gene>
<protein>
    <submittedName>
        <fullName evidence="1">Uu.00g110080.m01.CDS01</fullName>
    </submittedName>
</protein>
<proteinExistence type="predicted"/>
<keyword evidence="2" id="KW-1185">Reference proteome</keyword>
<sequence length="68" mass="7831">MAVKRELDVQVHSMEFDEADDVDYSMVAKRLVQLEALDMWDATNCAANTLWAFERLEKPPIQLFAQAD</sequence>
<dbReference type="EMBL" id="CAUWAG010000006">
    <property type="protein sequence ID" value="CAJ2503614.1"/>
    <property type="molecule type" value="Genomic_DNA"/>
</dbReference>
<comment type="caution">
    <text evidence="1">The sequence shown here is derived from an EMBL/GenBank/DDBJ whole genome shotgun (WGS) entry which is preliminary data.</text>
</comment>
<accession>A0AAI8YG53</accession>
<evidence type="ECO:0000313" key="1">
    <source>
        <dbReference type="EMBL" id="CAJ2503614.1"/>
    </source>
</evidence>